<dbReference type="Pfam" id="PF03061">
    <property type="entry name" value="4HBT"/>
    <property type="match status" value="1"/>
</dbReference>
<dbReference type="InterPro" id="IPR006683">
    <property type="entry name" value="Thioestr_dom"/>
</dbReference>
<feature type="region of interest" description="Disordered" evidence="1">
    <location>
        <begin position="1"/>
        <end position="24"/>
    </location>
</feature>
<comment type="caution">
    <text evidence="3">The sequence shown here is derived from an EMBL/GenBank/DDBJ whole genome shotgun (WGS) entry which is preliminary data.</text>
</comment>
<dbReference type="CDD" id="cd03443">
    <property type="entry name" value="PaaI_thioesterase"/>
    <property type="match status" value="1"/>
</dbReference>
<dbReference type="EMBL" id="JBGBZJ010000003">
    <property type="protein sequence ID" value="MEY9454411.1"/>
    <property type="molecule type" value="Genomic_DNA"/>
</dbReference>
<gene>
    <name evidence="3" type="ORF">ABIG07_003359</name>
</gene>
<dbReference type="PANTHER" id="PTHR43240">
    <property type="entry name" value="1,4-DIHYDROXY-2-NAPHTHOYL-COA THIOESTERASE 1"/>
    <property type="match status" value="1"/>
</dbReference>
<dbReference type="PANTHER" id="PTHR43240:SF20">
    <property type="entry name" value="MEDIUM_LONG-CHAIN ACYL-COA THIOESTERASE YIGI"/>
    <property type="match status" value="1"/>
</dbReference>
<protein>
    <submittedName>
        <fullName evidence="3">Acyl-coenzyme A thioesterase PaaI-like protein</fullName>
    </submittedName>
</protein>
<dbReference type="Proteomes" id="UP001565369">
    <property type="component" value="Unassembled WGS sequence"/>
</dbReference>
<feature type="compositionally biased region" description="Polar residues" evidence="1">
    <location>
        <begin position="1"/>
        <end position="16"/>
    </location>
</feature>
<keyword evidence="4" id="KW-1185">Reference proteome</keyword>
<evidence type="ECO:0000313" key="3">
    <source>
        <dbReference type="EMBL" id="MEY9454411.1"/>
    </source>
</evidence>
<name>A0ABV4FU02_9BRAD</name>
<organism evidence="3 4">
    <name type="scientific">Bradyrhizobium ottawaense</name>
    <dbReference type="NCBI Taxonomy" id="931866"/>
    <lineage>
        <taxon>Bacteria</taxon>
        <taxon>Pseudomonadati</taxon>
        <taxon>Pseudomonadota</taxon>
        <taxon>Alphaproteobacteria</taxon>
        <taxon>Hyphomicrobiales</taxon>
        <taxon>Nitrobacteraceae</taxon>
        <taxon>Bradyrhizobium</taxon>
    </lineage>
</organism>
<proteinExistence type="predicted"/>
<evidence type="ECO:0000256" key="1">
    <source>
        <dbReference type="SAM" id="MobiDB-lite"/>
    </source>
</evidence>
<evidence type="ECO:0000313" key="4">
    <source>
        <dbReference type="Proteomes" id="UP001565369"/>
    </source>
</evidence>
<sequence>MMLDYTTSGPDETGSQGPHGMDDEMTNKAAARLKSDGWSILETTGFMHLIGPLWERKVDGHYEFALATEDKHHNRRGMVQGGVMMTFADRTCGMTARYVSGKEFMATVQLDTHFVEAGQIGDILISRPRVVRSTRSLIFMSTEVTVDGRCIVMANGVFKILKGPG</sequence>
<evidence type="ECO:0000259" key="2">
    <source>
        <dbReference type="Pfam" id="PF03061"/>
    </source>
</evidence>
<dbReference type="Gene3D" id="3.10.129.10">
    <property type="entry name" value="Hotdog Thioesterase"/>
    <property type="match status" value="1"/>
</dbReference>
<dbReference type="SUPFAM" id="SSF54637">
    <property type="entry name" value="Thioesterase/thiol ester dehydrase-isomerase"/>
    <property type="match status" value="1"/>
</dbReference>
<accession>A0ABV4FU02</accession>
<dbReference type="InterPro" id="IPR029069">
    <property type="entry name" value="HotDog_dom_sf"/>
</dbReference>
<feature type="domain" description="Thioesterase" evidence="2">
    <location>
        <begin position="77"/>
        <end position="147"/>
    </location>
</feature>
<reference evidence="3 4" key="1">
    <citation type="submission" date="2024-07" db="EMBL/GenBank/DDBJ databases">
        <title>Genomic Encyclopedia of Type Strains, Phase V (KMG-V): Genome sequencing to study the core and pangenomes of soil and plant-associated prokaryotes.</title>
        <authorList>
            <person name="Whitman W."/>
        </authorList>
    </citation>
    <scope>NUCLEOTIDE SEQUENCE [LARGE SCALE GENOMIC DNA]</scope>
    <source>
        <strain evidence="3 4">USDA 152</strain>
    </source>
</reference>